<dbReference type="EMBL" id="JANPWE010000003">
    <property type="protein sequence ID" value="MCR6545299.1"/>
    <property type="molecule type" value="Genomic_DNA"/>
</dbReference>
<dbReference type="PANTHER" id="PTHR42844:SF1">
    <property type="entry name" value="DIHYDRONEOPTERIN ALDOLASE 1-RELATED"/>
    <property type="match status" value="1"/>
</dbReference>
<name>A0ABT1Y349_9FIRM</name>
<dbReference type="InterPro" id="IPR043133">
    <property type="entry name" value="GTP-CH-I_C/QueF"/>
</dbReference>
<dbReference type="PANTHER" id="PTHR42844">
    <property type="entry name" value="DIHYDRONEOPTERIN ALDOLASE 1-RELATED"/>
    <property type="match status" value="1"/>
</dbReference>
<dbReference type="Pfam" id="PF02152">
    <property type="entry name" value="FolB"/>
    <property type="match status" value="1"/>
</dbReference>
<accession>A0ABT1Y349</accession>
<dbReference type="GO" id="GO:0004150">
    <property type="term" value="F:dihydroneopterin aldolase activity"/>
    <property type="evidence" value="ECO:0007669"/>
    <property type="project" value="UniProtKB-EC"/>
</dbReference>
<dbReference type="NCBIfam" id="TIGR00525">
    <property type="entry name" value="folB"/>
    <property type="match status" value="1"/>
</dbReference>
<comment type="similarity">
    <text evidence="3 6">Belongs to the DHNA family.</text>
</comment>
<evidence type="ECO:0000256" key="1">
    <source>
        <dbReference type="ARBA" id="ARBA00001353"/>
    </source>
</evidence>
<keyword evidence="5 6" id="KW-0456">Lyase</keyword>
<evidence type="ECO:0000256" key="5">
    <source>
        <dbReference type="ARBA" id="ARBA00023239"/>
    </source>
</evidence>
<evidence type="ECO:0000256" key="3">
    <source>
        <dbReference type="ARBA" id="ARBA00005708"/>
    </source>
</evidence>
<dbReference type="InterPro" id="IPR006157">
    <property type="entry name" value="FolB_dom"/>
</dbReference>
<gene>
    <name evidence="8" type="primary">folB</name>
    <name evidence="8" type="ORF">NVS47_07180</name>
</gene>
<protein>
    <recommendedName>
        <fullName evidence="6">7,8-dihydroneopterin aldolase</fullName>
        <ecNumber evidence="6">4.1.2.25</ecNumber>
    </recommendedName>
</protein>
<comment type="function">
    <text evidence="6">Catalyzes the conversion of 7,8-dihydroneopterin to 6-hydroxymethyl-7,8-dihydropterin.</text>
</comment>
<evidence type="ECO:0000313" key="8">
    <source>
        <dbReference type="EMBL" id="MCR6545299.1"/>
    </source>
</evidence>
<dbReference type="Gene3D" id="3.30.1130.10">
    <property type="match status" value="1"/>
</dbReference>
<evidence type="ECO:0000259" key="7">
    <source>
        <dbReference type="SMART" id="SM00905"/>
    </source>
</evidence>
<comment type="pathway">
    <text evidence="2 6">Cofactor biosynthesis; tetrahydrofolate biosynthesis; 2-amino-4-hydroxy-6-hydroxymethyl-7,8-dihydropteridine diphosphate from 7,8-dihydroneopterin triphosphate: step 3/4.</text>
</comment>
<evidence type="ECO:0000256" key="4">
    <source>
        <dbReference type="ARBA" id="ARBA00022909"/>
    </source>
</evidence>
<proteinExistence type="inferred from homology"/>
<dbReference type="SMART" id="SM00905">
    <property type="entry name" value="FolB"/>
    <property type="match status" value="1"/>
</dbReference>
<dbReference type="SUPFAM" id="SSF55620">
    <property type="entry name" value="Tetrahydrobiopterin biosynthesis enzymes-like"/>
    <property type="match status" value="1"/>
</dbReference>
<keyword evidence="9" id="KW-1185">Reference proteome</keyword>
<dbReference type="Proteomes" id="UP001524944">
    <property type="component" value="Unassembled WGS sequence"/>
</dbReference>
<evidence type="ECO:0000256" key="2">
    <source>
        <dbReference type="ARBA" id="ARBA00005013"/>
    </source>
</evidence>
<dbReference type="InterPro" id="IPR006156">
    <property type="entry name" value="Dihydroneopterin_aldolase"/>
</dbReference>
<dbReference type="NCBIfam" id="TIGR00526">
    <property type="entry name" value="folB_dom"/>
    <property type="match status" value="1"/>
</dbReference>
<keyword evidence="4 6" id="KW-0289">Folate biosynthesis</keyword>
<evidence type="ECO:0000313" key="9">
    <source>
        <dbReference type="Proteomes" id="UP001524944"/>
    </source>
</evidence>
<comment type="catalytic activity">
    <reaction evidence="1 6">
        <text>7,8-dihydroneopterin = 6-hydroxymethyl-7,8-dihydropterin + glycolaldehyde</text>
        <dbReference type="Rhea" id="RHEA:10540"/>
        <dbReference type="ChEBI" id="CHEBI:17001"/>
        <dbReference type="ChEBI" id="CHEBI:17071"/>
        <dbReference type="ChEBI" id="CHEBI:44841"/>
        <dbReference type="EC" id="4.1.2.25"/>
    </reaction>
</comment>
<sequence>MDKIVLSGMEFYGYHGVLKEEKRVGQPFIIGVEMFLDLLPAGVTDDLTKTVHYGEAYLAVKKIVEAENFDLIEALAQRIGEILLQEYPLQKVRVIVDKPLAPVPGGNLAARIEIEREK</sequence>
<reference evidence="8 9" key="1">
    <citation type="submission" date="2022-08" db="EMBL/GenBank/DDBJ databases">
        <title>Proteogenomics of the novel Dehalobacterium formicoaceticum strain EZ94 highlights a key role of methyltransferases during anaerobic dichloromethane degradation.</title>
        <authorList>
            <person name="Wasmund K."/>
        </authorList>
    </citation>
    <scope>NUCLEOTIDE SEQUENCE [LARGE SCALE GENOMIC DNA]</scope>
    <source>
        <strain evidence="8 9">EZ94</strain>
    </source>
</reference>
<organism evidence="8 9">
    <name type="scientific">Dehalobacterium formicoaceticum</name>
    <dbReference type="NCBI Taxonomy" id="51515"/>
    <lineage>
        <taxon>Bacteria</taxon>
        <taxon>Bacillati</taxon>
        <taxon>Bacillota</taxon>
        <taxon>Clostridia</taxon>
        <taxon>Eubacteriales</taxon>
        <taxon>Peptococcaceae</taxon>
        <taxon>Dehalobacterium</taxon>
    </lineage>
</organism>
<evidence type="ECO:0000256" key="6">
    <source>
        <dbReference type="RuleBase" id="RU362079"/>
    </source>
</evidence>
<dbReference type="RefSeq" id="WP_257912957.1">
    <property type="nucleotide sequence ID" value="NZ_JANPWE010000003.1"/>
</dbReference>
<dbReference type="EC" id="4.1.2.25" evidence="6"/>
<comment type="caution">
    <text evidence="8">The sequence shown here is derived from an EMBL/GenBank/DDBJ whole genome shotgun (WGS) entry which is preliminary data.</text>
</comment>
<feature type="domain" description="Dihydroneopterin aldolase/epimerase" evidence="7">
    <location>
        <begin position="4"/>
        <end position="116"/>
    </location>
</feature>
<dbReference type="CDD" id="cd00534">
    <property type="entry name" value="DHNA_DHNTPE"/>
    <property type="match status" value="1"/>
</dbReference>